<dbReference type="InterPro" id="IPR007655">
    <property type="entry name" value="Slam_C"/>
</dbReference>
<comment type="caution">
    <text evidence="2">The sequence shown here is derived from an EMBL/GenBank/DDBJ whole genome shotgun (WGS) entry which is preliminary data.</text>
</comment>
<gene>
    <name evidence="2" type="ORF">GEU84_015720</name>
</gene>
<evidence type="ECO:0000259" key="1">
    <source>
        <dbReference type="Pfam" id="PF04575"/>
    </source>
</evidence>
<name>A0A8X8KQD7_9RHOB</name>
<keyword evidence="3" id="KW-1185">Reference proteome</keyword>
<sequence>MLAIAPAQAQQPLNRGEAVALLRTEFARAQALLEARRPDEARAILERLVIAAPETPAFRLLLAEVLLRQGVADRARFHYHALRGAQLSPADRAHVEARLAALAGGKRWAGHLSFGLVPQSNVGKRTADDTITIGGIDFQLDEASKARSGTGLSFSAGLTRRVVLSHDTLLRFGAQGSGFVYADRRFNDMRLNALVALERQAGQNLTVEMGLNHTLRLLADRPYARGPGLWLAARTRLGRATVLTTRAQVDWLTHPDAPGLDGARQGLSLGLHHQASPTLALTAQLSFDRTDARQPAQAGDGALVALGLRQAFAGGVTVGLDASLRRDARDAPDGLFGLRREDHTTSVALKLMRRDLRIFNHAPMIEIRHEQRRSTLPLAAFRNTSLGLYLSREF</sequence>
<reference evidence="2" key="1">
    <citation type="submission" date="2020-05" db="EMBL/GenBank/DDBJ databases">
        <title>Fertoebacter nigrum gen. nov., sp. nov., a new member of the family Rhodobacteraceae.</title>
        <authorList>
            <person name="Szuroczki S."/>
            <person name="Abbaszade G."/>
            <person name="Buni D."/>
            <person name="Schumann P."/>
            <person name="Toth E."/>
        </authorList>
    </citation>
    <scope>NUCLEOTIDE SEQUENCE</scope>
    <source>
        <strain evidence="2">RG-N-1a</strain>
    </source>
</reference>
<organism evidence="2 3">
    <name type="scientific">Fertoeibacter niger</name>
    <dbReference type="NCBI Taxonomy" id="2656921"/>
    <lineage>
        <taxon>Bacteria</taxon>
        <taxon>Pseudomonadati</taxon>
        <taxon>Pseudomonadota</taxon>
        <taxon>Alphaproteobacteria</taxon>
        <taxon>Rhodobacterales</taxon>
        <taxon>Paracoccaceae</taxon>
        <taxon>Fertoeibacter</taxon>
    </lineage>
</organism>
<feature type="domain" description="Surface lipoprotein assembly modifier C-terminal" evidence="1">
    <location>
        <begin position="108"/>
        <end position="394"/>
    </location>
</feature>
<evidence type="ECO:0000313" key="3">
    <source>
        <dbReference type="Proteomes" id="UP000484076"/>
    </source>
</evidence>
<dbReference type="Pfam" id="PF04575">
    <property type="entry name" value="SlipAM"/>
    <property type="match status" value="1"/>
</dbReference>
<dbReference type="AlphaFoldDB" id="A0A8X8KQD7"/>
<dbReference type="EMBL" id="WHUT02000010">
    <property type="protein sequence ID" value="NUB45846.1"/>
    <property type="molecule type" value="Genomic_DNA"/>
</dbReference>
<evidence type="ECO:0000313" key="2">
    <source>
        <dbReference type="EMBL" id="NUB45846.1"/>
    </source>
</evidence>
<dbReference type="Gene3D" id="1.25.40.10">
    <property type="entry name" value="Tetratricopeptide repeat domain"/>
    <property type="match status" value="1"/>
</dbReference>
<dbReference type="SUPFAM" id="SSF56935">
    <property type="entry name" value="Porins"/>
    <property type="match status" value="1"/>
</dbReference>
<dbReference type="InterPro" id="IPR011990">
    <property type="entry name" value="TPR-like_helical_dom_sf"/>
</dbReference>
<dbReference type="SUPFAM" id="SSF48452">
    <property type="entry name" value="TPR-like"/>
    <property type="match status" value="1"/>
</dbReference>
<dbReference type="Pfam" id="PF14559">
    <property type="entry name" value="TPR_19"/>
    <property type="match status" value="1"/>
</dbReference>
<dbReference type="Proteomes" id="UP000484076">
    <property type="component" value="Unassembled WGS sequence"/>
</dbReference>
<proteinExistence type="predicted"/>
<accession>A0A8X8KQD7</accession>
<protein>
    <submittedName>
        <fullName evidence="2">DUF560 domain-containing protein</fullName>
    </submittedName>
</protein>